<evidence type="ECO:0000256" key="5">
    <source>
        <dbReference type="PIRSR" id="PIRSR602401-1"/>
    </source>
</evidence>
<dbReference type="InterPro" id="IPR017972">
    <property type="entry name" value="Cyt_P450_CS"/>
</dbReference>
<comment type="cofactor">
    <cofactor evidence="5">
        <name>heme</name>
        <dbReference type="ChEBI" id="CHEBI:30413"/>
    </cofactor>
</comment>
<evidence type="ECO:0000313" key="7">
    <source>
        <dbReference type="EMBL" id="ORY63680.1"/>
    </source>
</evidence>
<keyword evidence="6 7" id="KW-0503">Monooxygenase</keyword>
<dbReference type="Gene3D" id="1.10.630.10">
    <property type="entry name" value="Cytochrome P450"/>
    <property type="match status" value="1"/>
</dbReference>
<dbReference type="SUPFAM" id="SSF48264">
    <property type="entry name" value="Cytochrome P450"/>
    <property type="match status" value="1"/>
</dbReference>
<keyword evidence="2 5" id="KW-0479">Metal-binding</keyword>
<evidence type="ECO:0000313" key="8">
    <source>
        <dbReference type="Proteomes" id="UP000193467"/>
    </source>
</evidence>
<dbReference type="PRINTS" id="PR00463">
    <property type="entry name" value="EP450I"/>
</dbReference>
<proteinExistence type="inferred from homology"/>
<dbReference type="GO" id="GO:0020037">
    <property type="term" value="F:heme binding"/>
    <property type="evidence" value="ECO:0007669"/>
    <property type="project" value="InterPro"/>
</dbReference>
<keyword evidence="5 6" id="KW-0349">Heme</keyword>
<evidence type="ECO:0000256" key="4">
    <source>
        <dbReference type="ARBA" id="ARBA00023004"/>
    </source>
</evidence>
<dbReference type="EMBL" id="MCGR01000068">
    <property type="protein sequence ID" value="ORY63680.1"/>
    <property type="molecule type" value="Genomic_DNA"/>
</dbReference>
<name>A0A1Y2DWL0_9BASI</name>
<dbReference type="GO" id="GO:0016705">
    <property type="term" value="F:oxidoreductase activity, acting on paired donors, with incorporation or reduction of molecular oxygen"/>
    <property type="evidence" value="ECO:0007669"/>
    <property type="project" value="InterPro"/>
</dbReference>
<dbReference type="AlphaFoldDB" id="A0A1Y2DWL0"/>
<evidence type="ECO:0000256" key="1">
    <source>
        <dbReference type="ARBA" id="ARBA00010617"/>
    </source>
</evidence>
<dbReference type="Pfam" id="PF00067">
    <property type="entry name" value="p450"/>
    <property type="match status" value="1"/>
</dbReference>
<evidence type="ECO:0000256" key="3">
    <source>
        <dbReference type="ARBA" id="ARBA00023002"/>
    </source>
</evidence>
<organism evidence="7 8">
    <name type="scientific">Leucosporidium creatinivorum</name>
    <dbReference type="NCBI Taxonomy" id="106004"/>
    <lineage>
        <taxon>Eukaryota</taxon>
        <taxon>Fungi</taxon>
        <taxon>Dikarya</taxon>
        <taxon>Basidiomycota</taxon>
        <taxon>Pucciniomycotina</taxon>
        <taxon>Microbotryomycetes</taxon>
        <taxon>Leucosporidiales</taxon>
        <taxon>Leucosporidium</taxon>
    </lineage>
</organism>
<dbReference type="InParanoid" id="A0A1Y2DWL0"/>
<keyword evidence="4 5" id="KW-0408">Iron</keyword>
<dbReference type="InterPro" id="IPR002401">
    <property type="entry name" value="Cyt_P450_E_grp-I"/>
</dbReference>
<evidence type="ECO:0000256" key="6">
    <source>
        <dbReference type="RuleBase" id="RU000461"/>
    </source>
</evidence>
<dbReference type="OrthoDB" id="1470350at2759"/>
<keyword evidence="3 6" id="KW-0560">Oxidoreductase</keyword>
<accession>A0A1Y2DWL0</accession>
<dbReference type="InterPro" id="IPR001128">
    <property type="entry name" value="Cyt_P450"/>
</dbReference>
<dbReference type="Proteomes" id="UP000193467">
    <property type="component" value="Unassembled WGS sequence"/>
</dbReference>
<comment type="caution">
    <text evidence="7">The sequence shown here is derived from an EMBL/GenBank/DDBJ whole genome shotgun (WGS) entry which is preliminary data.</text>
</comment>
<protein>
    <submittedName>
        <fullName evidence="7">Putative cytochrome P450 monooxygenase</fullName>
    </submittedName>
</protein>
<evidence type="ECO:0000256" key="2">
    <source>
        <dbReference type="ARBA" id="ARBA00022723"/>
    </source>
</evidence>
<dbReference type="GO" id="GO:0005506">
    <property type="term" value="F:iron ion binding"/>
    <property type="evidence" value="ECO:0007669"/>
    <property type="project" value="InterPro"/>
</dbReference>
<feature type="binding site" description="axial binding residue" evidence="5">
    <location>
        <position position="389"/>
    </location>
    <ligand>
        <name>heme</name>
        <dbReference type="ChEBI" id="CHEBI:30413"/>
    </ligand>
    <ligandPart>
        <name>Fe</name>
        <dbReference type="ChEBI" id="CHEBI:18248"/>
    </ligandPart>
</feature>
<gene>
    <name evidence="7" type="ORF">BCR35DRAFT_283256</name>
</gene>
<dbReference type="STRING" id="106004.A0A1Y2DWL0"/>
<dbReference type="InterPro" id="IPR036396">
    <property type="entry name" value="Cyt_P450_sf"/>
</dbReference>
<dbReference type="GO" id="GO:0006629">
    <property type="term" value="P:lipid metabolic process"/>
    <property type="evidence" value="ECO:0007669"/>
    <property type="project" value="UniProtKB-ARBA"/>
</dbReference>
<comment type="similarity">
    <text evidence="1 6">Belongs to the cytochrome P450 family.</text>
</comment>
<dbReference type="GO" id="GO:0004497">
    <property type="term" value="F:monooxygenase activity"/>
    <property type="evidence" value="ECO:0007669"/>
    <property type="project" value="UniProtKB-KW"/>
</dbReference>
<reference evidence="7 8" key="1">
    <citation type="submission" date="2016-07" db="EMBL/GenBank/DDBJ databases">
        <title>Pervasive Adenine N6-methylation of Active Genes in Fungi.</title>
        <authorList>
            <consortium name="DOE Joint Genome Institute"/>
            <person name="Mondo S.J."/>
            <person name="Dannebaum R.O."/>
            <person name="Kuo R.C."/>
            <person name="Labutti K."/>
            <person name="Haridas S."/>
            <person name="Kuo A."/>
            <person name="Salamov A."/>
            <person name="Ahrendt S.R."/>
            <person name="Lipzen A."/>
            <person name="Sullivan W."/>
            <person name="Andreopoulos W.B."/>
            <person name="Clum A."/>
            <person name="Lindquist E."/>
            <person name="Daum C."/>
            <person name="Ramamoorthy G.K."/>
            <person name="Gryganskyi A."/>
            <person name="Culley D."/>
            <person name="Magnuson J.K."/>
            <person name="James T.Y."/>
            <person name="O'Malley M.A."/>
            <person name="Stajich J.E."/>
            <person name="Spatafora J.W."/>
            <person name="Visel A."/>
            <person name="Grigoriev I.V."/>
        </authorList>
    </citation>
    <scope>NUCLEOTIDE SEQUENCE [LARGE SCALE GENOMIC DNA]</scope>
    <source>
        <strain evidence="7 8">62-1032</strain>
    </source>
</reference>
<dbReference type="PRINTS" id="PR00385">
    <property type="entry name" value="P450"/>
</dbReference>
<dbReference type="PANTHER" id="PTHR24296">
    <property type="entry name" value="CYTOCHROME P450"/>
    <property type="match status" value="1"/>
</dbReference>
<dbReference type="PROSITE" id="PS00086">
    <property type="entry name" value="CYTOCHROME_P450"/>
    <property type="match status" value="1"/>
</dbReference>
<sequence>MLSKQRQKTKKRLSWTVPGIRLVEASNPADLEYIQRTNFGNFVKGSLFNENTKQILGNGIFNSDGEMWHSQRKATSKIFNANNFRGIITESLDSNLEKLLAIIRRRADAGEEFDLDTLFFRFTLNSFAEMAFGTDVGALSLDSDEPVPFAAAFDFAQSVLDRRFNNPFWKIVERFNGQHQKMKEATKIIDEFAYSIIDQRQAEGRGNFTAETKKEAKNLDLLSLYMALRDENGQPMSRRALRDAVLNLIIAGRDTTAQALSWTFFHLLKHPELIEPMRSEVEELGVIDYDSYKILHQTNAVFSEGLRLHPSVPKNGWTALKDDVLPNGGPIIKAGDIVFWSTWIMGRDEELWGPDAKEFKPSRWLDEQGEMKKESQWKAHMFNGGYRLCLGMDLAKYEAASVLAAISREFDLSFAPGWLGTVPMMATEQTPRYQPSLTLPMLTPLRVKATRRKMA</sequence>
<keyword evidence="8" id="KW-1185">Reference proteome</keyword>